<evidence type="ECO:0000313" key="12">
    <source>
        <dbReference type="EMBL" id="KAH0630954.1"/>
    </source>
</evidence>
<dbReference type="Pfam" id="PF00001">
    <property type="entry name" value="7tm_1"/>
    <property type="match status" value="1"/>
</dbReference>
<name>A0ABQ7TMN1_PHRPL</name>
<evidence type="ECO:0000256" key="10">
    <source>
        <dbReference type="SAM" id="Phobius"/>
    </source>
</evidence>
<dbReference type="SUPFAM" id="SSF81321">
    <property type="entry name" value="Family A G protein-coupled receptor-like"/>
    <property type="match status" value="1"/>
</dbReference>
<accession>A0ABQ7TMN1</accession>
<dbReference type="PANTHER" id="PTHR24232">
    <property type="entry name" value="G-PROTEIN COUPLED RECEPTOR"/>
    <property type="match status" value="1"/>
</dbReference>
<feature type="compositionally biased region" description="Basic and acidic residues" evidence="9">
    <location>
        <begin position="381"/>
        <end position="391"/>
    </location>
</feature>
<reference evidence="12 13" key="1">
    <citation type="journal article" date="2022" name="Gigascience">
        <title>A chromosome-level genome assembly and annotation of the desert horned lizard, Phrynosoma platyrhinos, provides insight into chromosomal rearrangements among reptiles.</title>
        <authorList>
            <person name="Koochekian N."/>
            <person name="Ascanio A."/>
            <person name="Farleigh K."/>
            <person name="Card D.C."/>
            <person name="Schield D.R."/>
            <person name="Castoe T.A."/>
            <person name="Jezkova T."/>
        </authorList>
    </citation>
    <scope>NUCLEOTIDE SEQUENCE [LARGE SCALE GENOMIC DNA]</scope>
    <source>
        <strain evidence="12">NK-2021</strain>
    </source>
</reference>
<keyword evidence="13" id="KW-1185">Reference proteome</keyword>
<evidence type="ECO:0000256" key="8">
    <source>
        <dbReference type="ARBA" id="ARBA00023224"/>
    </source>
</evidence>
<dbReference type="PRINTS" id="PR01157">
    <property type="entry name" value="P2YPURNOCPTR"/>
</dbReference>
<feature type="compositionally biased region" description="Polar residues" evidence="9">
    <location>
        <begin position="371"/>
        <end position="380"/>
    </location>
</feature>
<keyword evidence="2 10" id="KW-0812">Transmembrane</keyword>
<protein>
    <recommendedName>
        <fullName evidence="11">G-protein coupled receptors family 1 profile domain-containing protein</fullName>
    </recommendedName>
</protein>
<feature type="transmembrane region" description="Helical" evidence="10">
    <location>
        <begin position="51"/>
        <end position="73"/>
    </location>
</feature>
<feature type="transmembrane region" description="Helical" evidence="10">
    <location>
        <begin position="256"/>
        <end position="278"/>
    </location>
</feature>
<dbReference type="InterPro" id="IPR000276">
    <property type="entry name" value="GPCR_Rhodpsn"/>
</dbReference>
<keyword evidence="3 10" id="KW-1133">Transmembrane helix</keyword>
<evidence type="ECO:0000256" key="1">
    <source>
        <dbReference type="ARBA" id="ARBA00004141"/>
    </source>
</evidence>
<evidence type="ECO:0000256" key="5">
    <source>
        <dbReference type="ARBA" id="ARBA00023136"/>
    </source>
</evidence>
<dbReference type="EMBL" id="JAIPUX010000415">
    <property type="protein sequence ID" value="KAH0630954.1"/>
    <property type="molecule type" value="Genomic_DNA"/>
</dbReference>
<evidence type="ECO:0000256" key="6">
    <source>
        <dbReference type="ARBA" id="ARBA00023170"/>
    </source>
</evidence>
<sequence>ICNHSREVIHPSHLALNRSTDVLLMSSTGAECNNTDSCAEPGETFLHSLYAATYTIIFIPGLLTNSVALWILCRFISKQNKTIIFMVNLAMADFVHVLALPLRIYYYVNYKWPFGRFLCQLSFYLKYLNMYASIGFLTCISVQRYLFLLYPFKAKNWKRRYDVAICIVLWIVIGAACLSFPLLRSSEKPESCFTDLTIKKIGGKVYTVIVVMVAEILGFFVPLVIIVYCTWKTKASLQECQIPLENTMEKRKALRMVSMCAVVFFVCFTPYHIVFFFFMMVKETIIQDCVFRQHILYLHPFCLSLASLNCCLDPILYFFMTSEFQGQILRRSNLAIRKSCGECLSSGEEKQETGFPFRTVIAPVFGLLKNSSNQWESSGSQKRDGGDRGEDFAEENGQPS</sequence>
<feature type="transmembrane region" description="Helical" evidence="10">
    <location>
        <begin position="161"/>
        <end position="183"/>
    </location>
</feature>
<feature type="transmembrane region" description="Helical" evidence="10">
    <location>
        <begin position="128"/>
        <end position="149"/>
    </location>
</feature>
<feature type="transmembrane region" description="Helical" evidence="10">
    <location>
        <begin position="298"/>
        <end position="320"/>
    </location>
</feature>
<gene>
    <name evidence="12" type="ORF">JD844_004362</name>
</gene>
<feature type="transmembrane region" description="Helical" evidence="10">
    <location>
        <begin position="85"/>
        <end position="108"/>
    </location>
</feature>
<dbReference type="Gene3D" id="1.20.1070.10">
    <property type="entry name" value="Rhodopsin 7-helix transmembrane proteins"/>
    <property type="match status" value="1"/>
</dbReference>
<proteinExistence type="predicted"/>
<dbReference type="Proteomes" id="UP000826234">
    <property type="component" value="Unassembled WGS sequence"/>
</dbReference>
<feature type="transmembrane region" description="Helical" evidence="10">
    <location>
        <begin position="203"/>
        <end position="228"/>
    </location>
</feature>
<evidence type="ECO:0000256" key="3">
    <source>
        <dbReference type="ARBA" id="ARBA00022989"/>
    </source>
</evidence>
<keyword evidence="8" id="KW-0807">Transducer</keyword>
<evidence type="ECO:0000256" key="4">
    <source>
        <dbReference type="ARBA" id="ARBA00023040"/>
    </source>
</evidence>
<feature type="region of interest" description="Disordered" evidence="9">
    <location>
        <begin position="371"/>
        <end position="400"/>
    </location>
</feature>
<evidence type="ECO:0000313" key="13">
    <source>
        <dbReference type="Proteomes" id="UP000826234"/>
    </source>
</evidence>
<evidence type="ECO:0000259" key="11">
    <source>
        <dbReference type="PROSITE" id="PS50262"/>
    </source>
</evidence>
<evidence type="ECO:0000256" key="9">
    <source>
        <dbReference type="SAM" id="MobiDB-lite"/>
    </source>
</evidence>
<keyword evidence="7" id="KW-0325">Glycoprotein</keyword>
<dbReference type="PROSITE" id="PS50262">
    <property type="entry name" value="G_PROTEIN_RECEP_F1_2"/>
    <property type="match status" value="1"/>
</dbReference>
<dbReference type="PANTHER" id="PTHR24232:SF6">
    <property type="entry name" value="PURINERGIC RECEPTOR P2Y, G-PROTEIN COUPLED 10B"/>
    <property type="match status" value="1"/>
</dbReference>
<evidence type="ECO:0000256" key="2">
    <source>
        <dbReference type="ARBA" id="ARBA00022692"/>
    </source>
</evidence>
<keyword evidence="5 10" id="KW-0472">Membrane</keyword>
<evidence type="ECO:0000256" key="7">
    <source>
        <dbReference type="ARBA" id="ARBA00023180"/>
    </source>
</evidence>
<comment type="caution">
    <text evidence="12">The sequence shown here is derived from an EMBL/GenBank/DDBJ whole genome shotgun (WGS) entry which is preliminary data.</text>
</comment>
<feature type="non-terminal residue" evidence="12">
    <location>
        <position position="1"/>
    </location>
</feature>
<comment type="subcellular location">
    <subcellularLocation>
        <location evidence="1">Membrane</location>
        <topology evidence="1">Multi-pass membrane protein</topology>
    </subcellularLocation>
</comment>
<keyword evidence="4" id="KW-0297">G-protein coupled receptor</keyword>
<organism evidence="12 13">
    <name type="scientific">Phrynosoma platyrhinos</name>
    <name type="common">Desert horned lizard</name>
    <dbReference type="NCBI Taxonomy" id="52577"/>
    <lineage>
        <taxon>Eukaryota</taxon>
        <taxon>Metazoa</taxon>
        <taxon>Chordata</taxon>
        <taxon>Craniata</taxon>
        <taxon>Vertebrata</taxon>
        <taxon>Euteleostomi</taxon>
        <taxon>Lepidosauria</taxon>
        <taxon>Squamata</taxon>
        <taxon>Bifurcata</taxon>
        <taxon>Unidentata</taxon>
        <taxon>Episquamata</taxon>
        <taxon>Toxicofera</taxon>
        <taxon>Iguania</taxon>
        <taxon>Phrynosomatidae</taxon>
        <taxon>Phrynosomatinae</taxon>
        <taxon>Phrynosoma</taxon>
    </lineage>
</organism>
<dbReference type="InterPro" id="IPR017452">
    <property type="entry name" value="GPCR_Rhodpsn_7TM"/>
</dbReference>
<dbReference type="PRINTS" id="PR00237">
    <property type="entry name" value="GPCRRHODOPSN"/>
</dbReference>
<keyword evidence="6" id="KW-0675">Receptor</keyword>
<feature type="domain" description="G-protein coupled receptors family 1 profile" evidence="11">
    <location>
        <begin position="64"/>
        <end position="317"/>
    </location>
</feature>